<proteinExistence type="predicted"/>
<evidence type="ECO:0000256" key="1">
    <source>
        <dbReference type="SAM" id="MobiDB-lite"/>
    </source>
</evidence>
<comment type="caution">
    <text evidence="2">The sequence shown here is derived from an EMBL/GenBank/DDBJ whole genome shotgun (WGS) entry which is preliminary data.</text>
</comment>
<name>A0ABD0J114_9CAEN</name>
<evidence type="ECO:0000313" key="2">
    <source>
        <dbReference type="EMBL" id="KAK7447652.1"/>
    </source>
</evidence>
<feature type="compositionally biased region" description="Polar residues" evidence="1">
    <location>
        <begin position="101"/>
        <end position="117"/>
    </location>
</feature>
<reference evidence="2 3" key="1">
    <citation type="journal article" date="2023" name="Sci. Data">
        <title>Genome assembly of the Korean intertidal mud-creeper Batillaria attramentaria.</title>
        <authorList>
            <person name="Patra A.K."/>
            <person name="Ho P.T."/>
            <person name="Jun S."/>
            <person name="Lee S.J."/>
            <person name="Kim Y."/>
            <person name="Won Y.J."/>
        </authorList>
    </citation>
    <scope>NUCLEOTIDE SEQUENCE [LARGE SCALE GENOMIC DNA]</scope>
    <source>
        <strain evidence="2">Wonlab-2016</strain>
    </source>
</reference>
<feature type="region of interest" description="Disordered" evidence="1">
    <location>
        <begin position="31"/>
        <end position="117"/>
    </location>
</feature>
<dbReference type="EMBL" id="JACVVK020000769">
    <property type="protein sequence ID" value="KAK7447652.1"/>
    <property type="molecule type" value="Genomic_DNA"/>
</dbReference>
<feature type="compositionally biased region" description="Basic and acidic residues" evidence="1">
    <location>
        <begin position="88"/>
        <end position="100"/>
    </location>
</feature>
<protein>
    <submittedName>
        <fullName evidence="2">Uncharacterized protein</fullName>
    </submittedName>
</protein>
<accession>A0ABD0J114</accession>
<dbReference type="Proteomes" id="UP001519460">
    <property type="component" value="Unassembled WGS sequence"/>
</dbReference>
<gene>
    <name evidence="2" type="ORF">BaRGS_00040170</name>
</gene>
<sequence length="117" mass="11991">MYLDSCADKDAKIPQEDDGCIIDRLLSDIRRGYTLRKTSPTGGKRDPASKGANKSAAKPSGGEKSSENDVTKPSGGGAGGGDVSASSKLEKTPPAEKESRTSPSKSVAASDTNESAC</sequence>
<organism evidence="2 3">
    <name type="scientific">Batillaria attramentaria</name>
    <dbReference type="NCBI Taxonomy" id="370345"/>
    <lineage>
        <taxon>Eukaryota</taxon>
        <taxon>Metazoa</taxon>
        <taxon>Spiralia</taxon>
        <taxon>Lophotrochozoa</taxon>
        <taxon>Mollusca</taxon>
        <taxon>Gastropoda</taxon>
        <taxon>Caenogastropoda</taxon>
        <taxon>Sorbeoconcha</taxon>
        <taxon>Cerithioidea</taxon>
        <taxon>Batillariidae</taxon>
        <taxon>Batillaria</taxon>
    </lineage>
</organism>
<evidence type="ECO:0000313" key="3">
    <source>
        <dbReference type="Proteomes" id="UP001519460"/>
    </source>
</evidence>
<dbReference type="AlphaFoldDB" id="A0ABD0J114"/>
<keyword evidence="3" id="KW-1185">Reference proteome</keyword>